<dbReference type="PANTHER" id="PTHR42886:SF29">
    <property type="entry name" value="PUMMELIG, ISOFORM A"/>
    <property type="match status" value="1"/>
</dbReference>
<dbReference type="Pfam" id="PF00561">
    <property type="entry name" value="Abhydrolase_1"/>
    <property type="match status" value="1"/>
</dbReference>
<evidence type="ECO:0000313" key="2">
    <source>
        <dbReference type="EMBL" id="MFC4723222.1"/>
    </source>
</evidence>
<protein>
    <submittedName>
        <fullName evidence="2">Alpha/beta hydrolase</fullName>
    </submittedName>
</protein>
<gene>
    <name evidence="2" type="ORF">ACFO5O_12875</name>
</gene>
<name>A0ABV9N4K7_9FLAO</name>
<dbReference type="Proteomes" id="UP001595953">
    <property type="component" value="Unassembled WGS sequence"/>
</dbReference>
<feature type="domain" description="AB hydrolase-1" evidence="1">
    <location>
        <begin position="40"/>
        <end position="144"/>
    </location>
</feature>
<evidence type="ECO:0000313" key="3">
    <source>
        <dbReference type="Proteomes" id="UP001595953"/>
    </source>
</evidence>
<keyword evidence="3" id="KW-1185">Reference proteome</keyword>
<dbReference type="EMBL" id="JBHSGP010000014">
    <property type="protein sequence ID" value="MFC4723222.1"/>
    <property type="molecule type" value="Genomic_DNA"/>
</dbReference>
<reference evidence="3" key="1">
    <citation type="journal article" date="2019" name="Int. J. Syst. Evol. Microbiol.">
        <title>The Global Catalogue of Microorganisms (GCM) 10K type strain sequencing project: providing services to taxonomists for standard genome sequencing and annotation.</title>
        <authorList>
            <consortium name="The Broad Institute Genomics Platform"/>
            <consortium name="The Broad Institute Genome Sequencing Center for Infectious Disease"/>
            <person name="Wu L."/>
            <person name="Ma J."/>
        </authorList>
    </citation>
    <scope>NUCLEOTIDE SEQUENCE [LARGE SCALE GENOMIC DNA]</scope>
    <source>
        <strain evidence="3">CCUG 63682</strain>
    </source>
</reference>
<sequence>MSINFQVNTEETLDFKLVSFSTQDDGIIEASFFEGNKDLAVVFAHGAVFNKESWYFMADHLQSKGIASLCIDFRGYGNSKKGNTTNRAFDILSAVDYLKKEGYDSIALVGGSMGGAAILNALELEMDISLKKVILLAPAGGKAISSETIEKLIVVSEGEGLFKKVNQIFNESNPPKQLKTFKGSFHAQHLFKSEYRDELIKLITDFLISN</sequence>
<dbReference type="SUPFAM" id="SSF53474">
    <property type="entry name" value="alpha/beta-Hydrolases"/>
    <property type="match status" value="1"/>
</dbReference>
<evidence type="ECO:0000259" key="1">
    <source>
        <dbReference type="Pfam" id="PF00561"/>
    </source>
</evidence>
<dbReference type="GO" id="GO:0016787">
    <property type="term" value="F:hydrolase activity"/>
    <property type="evidence" value="ECO:0007669"/>
    <property type="project" value="UniProtKB-KW"/>
</dbReference>
<comment type="caution">
    <text evidence="2">The sequence shown here is derived from an EMBL/GenBank/DDBJ whole genome shotgun (WGS) entry which is preliminary data.</text>
</comment>
<dbReference type="InterPro" id="IPR029058">
    <property type="entry name" value="AB_hydrolase_fold"/>
</dbReference>
<proteinExistence type="predicted"/>
<dbReference type="RefSeq" id="WP_387964414.1">
    <property type="nucleotide sequence ID" value="NZ_JBHSGP010000014.1"/>
</dbReference>
<dbReference type="PANTHER" id="PTHR42886">
    <property type="entry name" value="RE40534P-RELATED"/>
    <property type="match status" value="1"/>
</dbReference>
<organism evidence="2 3">
    <name type="scientific">Geojedonia litorea</name>
    <dbReference type="NCBI Taxonomy" id="1268269"/>
    <lineage>
        <taxon>Bacteria</taxon>
        <taxon>Pseudomonadati</taxon>
        <taxon>Bacteroidota</taxon>
        <taxon>Flavobacteriia</taxon>
        <taxon>Flavobacteriales</taxon>
        <taxon>Flavobacteriaceae</taxon>
        <taxon>Geojedonia</taxon>
    </lineage>
</organism>
<dbReference type="Gene3D" id="3.40.50.1820">
    <property type="entry name" value="alpha/beta hydrolase"/>
    <property type="match status" value="1"/>
</dbReference>
<keyword evidence="2" id="KW-0378">Hydrolase</keyword>
<dbReference type="InterPro" id="IPR000073">
    <property type="entry name" value="AB_hydrolase_1"/>
</dbReference>
<accession>A0ABV9N4K7</accession>